<evidence type="ECO:0008006" key="4">
    <source>
        <dbReference type="Google" id="ProtNLM"/>
    </source>
</evidence>
<comment type="caution">
    <text evidence="2">The sequence shown here is derived from an EMBL/GenBank/DDBJ whole genome shotgun (WGS) entry which is preliminary data.</text>
</comment>
<organism evidence="2 3">
    <name type="scientific">Parachitinimonas caeni</name>
    <dbReference type="NCBI Taxonomy" id="3031301"/>
    <lineage>
        <taxon>Bacteria</taxon>
        <taxon>Pseudomonadati</taxon>
        <taxon>Pseudomonadota</taxon>
        <taxon>Betaproteobacteria</taxon>
        <taxon>Neisseriales</taxon>
        <taxon>Chitinibacteraceae</taxon>
        <taxon>Parachitinimonas</taxon>
    </lineage>
</organism>
<proteinExistence type="predicted"/>
<evidence type="ECO:0000313" key="3">
    <source>
        <dbReference type="Proteomes" id="UP001172778"/>
    </source>
</evidence>
<name>A0ABT7E0A5_9NEIS</name>
<sequence>MIELKEDELELVSGGDAAATRQPGQNSWGEWSSDPIGDMCDYYSRLP</sequence>
<dbReference type="EMBL" id="JARRAF010000023">
    <property type="protein sequence ID" value="MDK2125746.1"/>
    <property type="molecule type" value="Genomic_DNA"/>
</dbReference>
<dbReference type="Proteomes" id="UP001172778">
    <property type="component" value="Unassembled WGS sequence"/>
</dbReference>
<evidence type="ECO:0000313" key="2">
    <source>
        <dbReference type="EMBL" id="MDK2125746.1"/>
    </source>
</evidence>
<evidence type="ECO:0000256" key="1">
    <source>
        <dbReference type="SAM" id="MobiDB-lite"/>
    </source>
</evidence>
<dbReference type="RefSeq" id="WP_284102055.1">
    <property type="nucleotide sequence ID" value="NZ_JARRAF010000023.1"/>
</dbReference>
<protein>
    <recommendedName>
        <fullName evidence="4">Bacteriocin</fullName>
    </recommendedName>
</protein>
<feature type="region of interest" description="Disordered" evidence="1">
    <location>
        <begin position="13"/>
        <end position="32"/>
    </location>
</feature>
<accession>A0ABT7E0A5</accession>
<keyword evidence="3" id="KW-1185">Reference proteome</keyword>
<gene>
    <name evidence="2" type="ORF">PZA18_16955</name>
</gene>
<reference evidence="2" key="1">
    <citation type="submission" date="2023-03" db="EMBL/GenBank/DDBJ databases">
        <title>Chitinimonas shenzhenensis gen. nov., sp. nov., a novel member of family Burkholderiaceae isolated from activated sludge collected in Shen Zhen, China.</title>
        <authorList>
            <person name="Wang X."/>
        </authorList>
    </citation>
    <scope>NUCLEOTIDE SEQUENCE</scope>
    <source>
        <strain evidence="2">DQS-5</strain>
    </source>
</reference>